<evidence type="ECO:0000256" key="1">
    <source>
        <dbReference type="SAM" id="MobiDB-lite"/>
    </source>
</evidence>
<comment type="caution">
    <text evidence="2">The sequence shown here is derived from an EMBL/GenBank/DDBJ whole genome shotgun (WGS) entry which is preliminary data.</text>
</comment>
<dbReference type="Proteomes" id="UP001610444">
    <property type="component" value="Unassembled WGS sequence"/>
</dbReference>
<gene>
    <name evidence="2" type="ORF">BJX68DRAFT_129233</name>
</gene>
<protein>
    <submittedName>
        <fullName evidence="2">Uncharacterized protein</fullName>
    </submittedName>
</protein>
<dbReference type="GeneID" id="98151431"/>
<feature type="compositionally biased region" description="Polar residues" evidence="1">
    <location>
        <begin position="1"/>
        <end position="12"/>
    </location>
</feature>
<sequence length="176" mass="18980">MPSLPSLPSSQAGGAPELQLPQDASSASSFHNTISESGYEEDPETPVSEGDSVWGANESSDTDQSSQPDQDQSTSEEEEQSDSTESESVNHGSLHDSDTPLDFWSGSQIILGSTLIEPNTTKLNSFLERGDANLPRLHSLTGDASYDYAFLNWGHHARASSADGESLLWTFLKRMS</sequence>
<evidence type="ECO:0000313" key="2">
    <source>
        <dbReference type="EMBL" id="KAL2846028.1"/>
    </source>
</evidence>
<feature type="compositionally biased region" description="Acidic residues" evidence="1">
    <location>
        <begin position="74"/>
        <end position="85"/>
    </location>
</feature>
<proteinExistence type="predicted"/>
<evidence type="ECO:0000313" key="3">
    <source>
        <dbReference type="Proteomes" id="UP001610444"/>
    </source>
</evidence>
<feature type="compositionally biased region" description="Low complexity" evidence="1">
    <location>
        <begin position="58"/>
        <end position="73"/>
    </location>
</feature>
<organism evidence="2 3">
    <name type="scientific">Aspergillus pseudodeflectus</name>
    <dbReference type="NCBI Taxonomy" id="176178"/>
    <lineage>
        <taxon>Eukaryota</taxon>
        <taxon>Fungi</taxon>
        <taxon>Dikarya</taxon>
        <taxon>Ascomycota</taxon>
        <taxon>Pezizomycotina</taxon>
        <taxon>Eurotiomycetes</taxon>
        <taxon>Eurotiomycetidae</taxon>
        <taxon>Eurotiales</taxon>
        <taxon>Aspergillaceae</taxon>
        <taxon>Aspergillus</taxon>
        <taxon>Aspergillus subgen. Nidulantes</taxon>
    </lineage>
</organism>
<dbReference type="RefSeq" id="XP_070896958.1">
    <property type="nucleotide sequence ID" value="XM_071036267.1"/>
</dbReference>
<feature type="region of interest" description="Disordered" evidence="1">
    <location>
        <begin position="1"/>
        <end position="98"/>
    </location>
</feature>
<feature type="compositionally biased region" description="Polar residues" evidence="1">
    <location>
        <begin position="22"/>
        <end position="36"/>
    </location>
</feature>
<keyword evidence="3" id="KW-1185">Reference proteome</keyword>
<accession>A0ABR4K4F0</accession>
<dbReference type="EMBL" id="JBFXLR010000034">
    <property type="protein sequence ID" value="KAL2846028.1"/>
    <property type="molecule type" value="Genomic_DNA"/>
</dbReference>
<name>A0ABR4K4F0_9EURO</name>
<reference evidence="2 3" key="1">
    <citation type="submission" date="2024-07" db="EMBL/GenBank/DDBJ databases">
        <title>Section-level genome sequencing and comparative genomics of Aspergillus sections Usti and Cavernicolus.</title>
        <authorList>
            <consortium name="Lawrence Berkeley National Laboratory"/>
            <person name="Nybo J.L."/>
            <person name="Vesth T.C."/>
            <person name="Theobald S."/>
            <person name="Frisvad J.C."/>
            <person name="Larsen T.O."/>
            <person name="Kjaerboelling I."/>
            <person name="Rothschild-Mancinelli K."/>
            <person name="Lyhne E.K."/>
            <person name="Kogle M.E."/>
            <person name="Barry K."/>
            <person name="Clum A."/>
            <person name="Na H."/>
            <person name="Ledsgaard L."/>
            <person name="Lin J."/>
            <person name="Lipzen A."/>
            <person name="Kuo A."/>
            <person name="Riley R."/>
            <person name="Mondo S."/>
            <person name="LaButti K."/>
            <person name="Haridas S."/>
            <person name="Pangalinan J."/>
            <person name="Salamov A.A."/>
            <person name="Simmons B.A."/>
            <person name="Magnuson J.K."/>
            <person name="Chen J."/>
            <person name="Drula E."/>
            <person name="Henrissat B."/>
            <person name="Wiebenga A."/>
            <person name="Lubbers R.J."/>
            <person name="Gomes A.C."/>
            <person name="Macurrencykelacurrency M.R."/>
            <person name="Stajich J."/>
            <person name="Grigoriev I.V."/>
            <person name="Mortensen U.H."/>
            <person name="De vries R.P."/>
            <person name="Baker S.E."/>
            <person name="Andersen M.R."/>
        </authorList>
    </citation>
    <scope>NUCLEOTIDE SEQUENCE [LARGE SCALE GENOMIC DNA]</scope>
    <source>
        <strain evidence="2 3">CBS 756.74</strain>
    </source>
</reference>